<evidence type="ECO:0000256" key="3">
    <source>
        <dbReference type="ARBA" id="ARBA00022839"/>
    </source>
</evidence>
<dbReference type="InterPro" id="IPR036397">
    <property type="entry name" value="RNaseH_sf"/>
</dbReference>
<keyword evidence="1" id="KW-0540">Nuclease</keyword>
<dbReference type="GO" id="GO:0000175">
    <property type="term" value="F:3'-5'-RNA exonuclease activity"/>
    <property type="evidence" value="ECO:0007669"/>
    <property type="project" value="InterPro"/>
</dbReference>
<reference evidence="6" key="2">
    <citation type="journal article" date="2021" name="PeerJ">
        <title>Extensive microbial diversity within the chicken gut microbiome revealed by metagenomics and culture.</title>
        <authorList>
            <person name="Gilroy R."/>
            <person name="Ravi A."/>
            <person name="Getino M."/>
            <person name="Pursley I."/>
            <person name="Horton D.L."/>
            <person name="Alikhan N.F."/>
            <person name="Baker D."/>
            <person name="Gharbi K."/>
            <person name="Hall N."/>
            <person name="Watson M."/>
            <person name="Adriaenssens E.M."/>
            <person name="Foster-Nyarko E."/>
            <person name="Jarju S."/>
            <person name="Secka A."/>
            <person name="Antonio M."/>
            <person name="Oren A."/>
            <person name="Chaudhuri R.R."/>
            <person name="La Ragione R."/>
            <person name="Hildebrand F."/>
            <person name="Pallen M.J."/>
        </authorList>
    </citation>
    <scope>NUCLEOTIDE SEQUENCE</scope>
    <source>
        <strain evidence="6">CHK123-3438</strain>
    </source>
</reference>
<feature type="region of interest" description="Disordered" evidence="4">
    <location>
        <begin position="312"/>
        <end position="347"/>
    </location>
</feature>
<feature type="compositionally biased region" description="Basic and acidic residues" evidence="4">
    <location>
        <begin position="335"/>
        <end position="347"/>
    </location>
</feature>
<name>A0A9D1KEN3_9FIRM</name>
<evidence type="ECO:0000256" key="4">
    <source>
        <dbReference type="SAM" id="MobiDB-lite"/>
    </source>
</evidence>
<dbReference type="Pfam" id="PF00929">
    <property type="entry name" value="RNase_T"/>
    <property type="match status" value="1"/>
</dbReference>
<evidence type="ECO:0000313" key="6">
    <source>
        <dbReference type="EMBL" id="HIT41019.1"/>
    </source>
</evidence>
<evidence type="ECO:0000259" key="5">
    <source>
        <dbReference type="SMART" id="SM00479"/>
    </source>
</evidence>
<comment type="caution">
    <text evidence="6">The sequence shown here is derived from an EMBL/GenBank/DDBJ whole genome shotgun (WGS) entry which is preliminary data.</text>
</comment>
<sequence length="347" mass="40435">MKYIVFDLEWNQSPSGKEGAVESLPFEIIEIGAVKLDENFRQIDDFHQLISPGVYSQLHYKISEVTHLDMGLLKRQGIAFPEAACRFLSWCGTDYVFVTWGSMDLTELQRNMVYYGVTIPFPMPFLYYDLQKLYGLLYTEGGKDKLSLDQAVEERNILVEKDRPFHHALDDAYYTGRVMAAMEFNRVKEFLSMDYYRIPQKPEEEVYLNFPGYTKFVSREFPVKEEAIGDKRVTDVICPACRRMLRKKIRWFPMNSRLYVCLAVCPEHGLVRGKIRIKKAEDGGVFAVRTTKFTDEAGAALIAEKRDEIRVRRTEKNKQKRLARKQSRRGKARNKATEQNRRMESIG</sequence>
<dbReference type="PANTHER" id="PTHR23044:SF61">
    <property type="entry name" value="3'-5' EXORIBONUCLEASE 1-RELATED"/>
    <property type="match status" value="1"/>
</dbReference>
<keyword evidence="2" id="KW-0378">Hydrolase</keyword>
<dbReference type="InterPro" id="IPR047201">
    <property type="entry name" value="ERI-1_3'hExo-like"/>
</dbReference>
<feature type="domain" description="Exonuclease" evidence="5">
    <location>
        <begin position="2"/>
        <end position="188"/>
    </location>
</feature>
<evidence type="ECO:0000256" key="1">
    <source>
        <dbReference type="ARBA" id="ARBA00022722"/>
    </source>
</evidence>
<dbReference type="SMART" id="SM00479">
    <property type="entry name" value="EXOIII"/>
    <property type="match status" value="1"/>
</dbReference>
<dbReference type="InterPro" id="IPR013520">
    <property type="entry name" value="Ribonucl_H"/>
</dbReference>
<dbReference type="EMBL" id="DVKS01000048">
    <property type="protein sequence ID" value="HIT41019.1"/>
    <property type="molecule type" value="Genomic_DNA"/>
</dbReference>
<dbReference type="PANTHER" id="PTHR23044">
    <property type="entry name" value="3'-5' EXONUCLEASE ERI1-RELATED"/>
    <property type="match status" value="1"/>
</dbReference>
<dbReference type="SUPFAM" id="SSF53098">
    <property type="entry name" value="Ribonuclease H-like"/>
    <property type="match status" value="1"/>
</dbReference>
<dbReference type="InterPro" id="IPR012337">
    <property type="entry name" value="RNaseH-like_sf"/>
</dbReference>
<dbReference type="Proteomes" id="UP000886860">
    <property type="component" value="Unassembled WGS sequence"/>
</dbReference>
<protein>
    <submittedName>
        <fullName evidence="6">Exonuclease domain-containing protein</fullName>
    </submittedName>
</protein>
<gene>
    <name evidence="6" type="ORF">IAB60_02780</name>
</gene>
<dbReference type="GO" id="GO:0003676">
    <property type="term" value="F:nucleic acid binding"/>
    <property type="evidence" value="ECO:0007669"/>
    <property type="project" value="InterPro"/>
</dbReference>
<keyword evidence="3 6" id="KW-0269">Exonuclease</keyword>
<dbReference type="CDD" id="cd06133">
    <property type="entry name" value="ERI-1_3'hExo_like"/>
    <property type="match status" value="1"/>
</dbReference>
<reference evidence="6" key="1">
    <citation type="submission" date="2020-10" db="EMBL/GenBank/DDBJ databases">
        <authorList>
            <person name="Gilroy R."/>
        </authorList>
    </citation>
    <scope>NUCLEOTIDE SEQUENCE</scope>
    <source>
        <strain evidence="6">CHK123-3438</strain>
    </source>
</reference>
<proteinExistence type="predicted"/>
<dbReference type="Gene3D" id="3.30.420.10">
    <property type="entry name" value="Ribonuclease H-like superfamily/Ribonuclease H"/>
    <property type="match status" value="1"/>
</dbReference>
<accession>A0A9D1KEN3</accession>
<organism evidence="6 7">
    <name type="scientific">Candidatus Caccovicinus merdipullorum</name>
    <dbReference type="NCBI Taxonomy" id="2840724"/>
    <lineage>
        <taxon>Bacteria</taxon>
        <taxon>Bacillati</taxon>
        <taxon>Bacillota</taxon>
        <taxon>Clostridia</taxon>
        <taxon>Eubacteriales</taxon>
        <taxon>Candidatus Caccovicinus</taxon>
    </lineage>
</organism>
<evidence type="ECO:0000256" key="2">
    <source>
        <dbReference type="ARBA" id="ARBA00022801"/>
    </source>
</evidence>
<feature type="compositionally biased region" description="Basic residues" evidence="4">
    <location>
        <begin position="318"/>
        <end position="334"/>
    </location>
</feature>
<evidence type="ECO:0000313" key="7">
    <source>
        <dbReference type="Proteomes" id="UP000886860"/>
    </source>
</evidence>
<dbReference type="InterPro" id="IPR051274">
    <property type="entry name" value="3-5_Exoribonuclease"/>
</dbReference>
<dbReference type="AlphaFoldDB" id="A0A9D1KEN3"/>